<dbReference type="EMBL" id="JANIGO010000003">
    <property type="protein sequence ID" value="MCQ8897013.1"/>
    <property type="molecule type" value="Genomic_DNA"/>
</dbReference>
<keyword evidence="2" id="KW-0812">Transmembrane</keyword>
<evidence type="ECO:0000313" key="4">
    <source>
        <dbReference type="Proteomes" id="UP001204142"/>
    </source>
</evidence>
<accession>A0ABT1WHN2</accession>
<gene>
    <name evidence="3" type="ORF">NQT62_11270</name>
</gene>
<feature type="coiled-coil region" evidence="1">
    <location>
        <begin position="81"/>
        <end position="183"/>
    </location>
</feature>
<evidence type="ECO:0008006" key="5">
    <source>
        <dbReference type="Google" id="ProtNLM"/>
    </source>
</evidence>
<dbReference type="InterPro" id="IPR011011">
    <property type="entry name" value="Znf_FYVE_PHD"/>
</dbReference>
<keyword evidence="2" id="KW-1133">Transmembrane helix</keyword>
<feature type="transmembrane region" description="Helical" evidence="2">
    <location>
        <begin position="211"/>
        <end position="231"/>
    </location>
</feature>
<dbReference type="RefSeq" id="WP_256764802.1">
    <property type="nucleotide sequence ID" value="NZ_JANIGO010000003.1"/>
</dbReference>
<feature type="transmembrane region" description="Helical" evidence="2">
    <location>
        <begin position="186"/>
        <end position="204"/>
    </location>
</feature>
<dbReference type="SUPFAM" id="SSF57903">
    <property type="entry name" value="FYVE/PHD zinc finger"/>
    <property type="match status" value="1"/>
</dbReference>
<organism evidence="3 4">
    <name type="scientific">Limnobacter humi</name>
    <dbReference type="NCBI Taxonomy" id="1778671"/>
    <lineage>
        <taxon>Bacteria</taxon>
        <taxon>Pseudomonadati</taxon>
        <taxon>Pseudomonadota</taxon>
        <taxon>Betaproteobacteria</taxon>
        <taxon>Burkholderiales</taxon>
        <taxon>Burkholderiaceae</taxon>
        <taxon>Limnobacter</taxon>
    </lineage>
</organism>
<feature type="transmembrane region" description="Helical" evidence="2">
    <location>
        <begin position="15"/>
        <end position="35"/>
    </location>
</feature>
<name>A0ABT1WHN2_9BURK</name>
<evidence type="ECO:0000256" key="1">
    <source>
        <dbReference type="SAM" id="Coils"/>
    </source>
</evidence>
<dbReference type="Proteomes" id="UP001204142">
    <property type="component" value="Unassembled WGS sequence"/>
</dbReference>
<proteinExistence type="predicted"/>
<keyword evidence="4" id="KW-1185">Reference proteome</keyword>
<protein>
    <recommendedName>
        <fullName evidence="5">Zinc ribbon domain-containing protein</fullName>
    </recommendedName>
</protein>
<keyword evidence="1" id="KW-0175">Coiled coil</keyword>
<feature type="transmembrane region" description="Helical" evidence="2">
    <location>
        <begin position="243"/>
        <end position="268"/>
    </location>
</feature>
<reference evidence="3 4" key="1">
    <citation type="submission" date="2022-07" db="EMBL/GenBank/DDBJ databases">
        <authorList>
            <person name="Xamxidin M."/>
            <person name="Wu M."/>
        </authorList>
    </citation>
    <scope>NUCLEOTIDE SEQUENCE [LARGE SCALE GENOMIC DNA]</scope>
    <source>
        <strain evidence="3 4">NBRC 111650</strain>
    </source>
</reference>
<keyword evidence="2" id="KW-0472">Membrane</keyword>
<evidence type="ECO:0000313" key="3">
    <source>
        <dbReference type="EMBL" id="MCQ8897013.1"/>
    </source>
</evidence>
<comment type="caution">
    <text evidence="3">The sequence shown here is derived from an EMBL/GenBank/DDBJ whole genome shotgun (WGS) entry which is preliminary data.</text>
</comment>
<evidence type="ECO:0000256" key="2">
    <source>
        <dbReference type="SAM" id="Phobius"/>
    </source>
</evidence>
<sequence length="370" mass="40963">MNTYISSSAKNHQRILWVVSVFFYFTLVSFGSALMQDLPTAYQQSQVPYASASEQDRIRLKELQGVEERLNHQTAPLNTHLNALQSQRNAQKSVYENLRAQQQSLLESRTASQDVQYNDSIKALNTQVAQALRDLQVLDEQIAKDQQSIATLRDGAAVQIQALNTLKRTLDNAEAKAQQAFDLKVFFIRLALIVPLVLAAAYALKKHRKGPYWPFVYGFAAAAFTFFFVELTPYIPDFGFGKYVYSLCAIGLTVFAGVKTIQALNAYLARQKELEKTSTQARKAMLSKDALYDSSMKKLKAGACPSCEKPIADFIKAHEGKPLHCPHCGFGIKTRCNSCGEVKNSLTKFCAHCGSADSGLADDAAPPEPT</sequence>